<dbReference type="RefSeq" id="WP_183623468.1">
    <property type="nucleotide sequence ID" value="NZ_JACIDX010000003.1"/>
</dbReference>
<protein>
    <recommendedName>
        <fullName evidence="3">DUF1838 domain-containing protein</fullName>
    </recommendedName>
</protein>
<evidence type="ECO:0008006" key="3">
    <source>
        <dbReference type="Google" id="ProtNLM"/>
    </source>
</evidence>
<organism evidence="1 2">
    <name type="scientific">Novosphingobium sediminicola</name>
    <dbReference type="NCBI Taxonomy" id="563162"/>
    <lineage>
        <taxon>Bacteria</taxon>
        <taxon>Pseudomonadati</taxon>
        <taxon>Pseudomonadota</taxon>
        <taxon>Alphaproteobacteria</taxon>
        <taxon>Sphingomonadales</taxon>
        <taxon>Sphingomonadaceae</taxon>
        <taxon>Novosphingobium</taxon>
    </lineage>
</organism>
<evidence type="ECO:0000313" key="2">
    <source>
        <dbReference type="Proteomes" id="UP000548867"/>
    </source>
</evidence>
<dbReference type="InterPro" id="IPR014990">
    <property type="entry name" value="DUF1838"/>
</dbReference>
<dbReference type="Pfam" id="PF08894">
    <property type="entry name" value="DUF1838"/>
    <property type="match status" value="1"/>
</dbReference>
<gene>
    <name evidence="1" type="ORF">GGR38_001098</name>
</gene>
<dbReference type="AlphaFoldDB" id="A0A7W6CJF8"/>
<dbReference type="PROSITE" id="PS51318">
    <property type="entry name" value="TAT"/>
    <property type="match status" value="1"/>
</dbReference>
<dbReference type="Proteomes" id="UP000548867">
    <property type="component" value="Unassembled WGS sequence"/>
</dbReference>
<name>A0A7W6CJF8_9SPHN</name>
<comment type="caution">
    <text evidence="1">The sequence shown here is derived from an EMBL/GenBank/DDBJ whole genome shotgun (WGS) entry which is preliminary data.</text>
</comment>
<sequence length="285" mass="31004">MTGASRRAVLGGALGAGGLLLAVPALAAVRGPVRGLDLAAPADRLKAFVKMRGSLDDRLIASWVSARYYGITGDEMRPLFNVRSAVFARYRPASDGGYEAINAEIAWFTDPDTGAVLTQWRNPYTGRDVKVPMGGYAPSKVFIRPDLGFGLAKPVPGLEIEHEVLPFEVRGDDLYITERSRTAMRFAPGAKPFRYSESNTFHARLSDVLSGARHVPSDVSFTNVCSWRPWMEMGDIAGHMSAIGIGKQGAAMESIPAEWQAATRQFRPEVLKDPAALIAPLWNEK</sequence>
<dbReference type="EMBL" id="JACIDX010000003">
    <property type="protein sequence ID" value="MBB3954171.1"/>
    <property type="molecule type" value="Genomic_DNA"/>
</dbReference>
<dbReference type="InterPro" id="IPR006311">
    <property type="entry name" value="TAT_signal"/>
</dbReference>
<evidence type="ECO:0000313" key="1">
    <source>
        <dbReference type="EMBL" id="MBB3954171.1"/>
    </source>
</evidence>
<keyword evidence="2" id="KW-1185">Reference proteome</keyword>
<reference evidence="1 2" key="1">
    <citation type="submission" date="2020-08" db="EMBL/GenBank/DDBJ databases">
        <title>Genomic Encyclopedia of Type Strains, Phase IV (KMG-IV): sequencing the most valuable type-strain genomes for metagenomic binning, comparative biology and taxonomic classification.</title>
        <authorList>
            <person name="Goeker M."/>
        </authorList>
    </citation>
    <scope>NUCLEOTIDE SEQUENCE [LARGE SCALE GENOMIC DNA]</scope>
    <source>
        <strain evidence="1 2">DSM 27057</strain>
    </source>
</reference>
<proteinExistence type="predicted"/>
<accession>A0A7W6CJF8</accession>